<dbReference type="InterPro" id="IPR002035">
    <property type="entry name" value="VWF_A"/>
</dbReference>
<feature type="transmembrane region" description="Helical" evidence="1">
    <location>
        <begin position="6"/>
        <end position="24"/>
    </location>
</feature>
<keyword evidence="1" id="KW-0812">Transmembrane</keyword>
<feature type="domain" description="Aerotolerance regulator N-terminal" evidence="2">
    <location>
        <begin position="1"/>
        <end position="78"/>
    </location>
</feature>
<comment type="caution">
    <text evidence="4">The sequence shown here is derived from an EMBL/GenBank/DDBJ whole genome shotgun (WGS) entry which is preliminary data.</text>
</comment>
<reference evidence="4 5" key="1">
    <citation type="submission" date="2017-07" db="EMBL/GenBank/DDBJ databases">
        <title>Tetzosporium hominis gen.nov. sp.nov.</title>
        <authorList>
            <person name="Tetz G."/>
            <person name="Tetz V."/>
        </authorList>
    </citation>
    <scope>NUCLEOTIDE SEQUENCE [LARGE SCALE GENOMIC DNA]</scope>
    <source>
        <strain evidence="4 5">VT-49</strain>
    </source>
</reference>
<name>A0A264W4B7_9BACL</name>
<organism evidence="4 5">
    <name type="scientific">Tetzosporium hominis</name>
    <dbReference type="NCBI Taxonomy" id="2020506"/>
    <lineage>
        <taxon>Bacteria</taxon>
        <taxon>Bacillati</taxon>
        <taxon>Bacillota</taxon>
        <taxon>Bacilli</taxon>
        <taxon>Bacillales</taxon>
        <taxon>Caryophanaceae</taxon>
        <taxon>Tetzosporium</taxon>
    </lineage>
</organism>
<accession>A0A264W4B7</accession>
<keyword evidence="1" id="KW-1133">Transmembrane helix</keyword>
<dbReference type="AlphaFoldDB" id="A0A264W4B7"/>
<feature type="transmembrane region" description="Helical" evidence="1">
    <location>
        <begin position="59"/>
        <end position="80"/>
    </location>
</feature>
<feature type="domain" description="VWFA" evidence="3">
    <location>
        <begin position="91"/>
        <end position="191"/>
    </location>
</feature>
<dbReference type="RefSeq" id="WP_094942466.1">
    <property type="nucleotide sequence ID" value="NZ_NOKQ01000196.1"/>
</dbReference>
<protein>
    <recommendedName>
        <fullName evidence="6">VWFA domain-containing protein</fullName>
    </recommendedName>
</protein>
<feature type="transmembrane region" description="Helical" evidence="1">
    <location>
        <begin position="555"/>
        <end position="572"/>
    </location>
</feature>
<evidence type="ECO:0000256" key="1">
    <source>
        <dbReference type="SAM" id="Phobius"/>
    </source>
</evidence>
<dbReference type="EMBL" id="NOKQ01000196">
    <property type="protein sequence ID" value="OZS78443.1"/>
    <property type="molecule type" value="Genomic_DNA"/>
</dbReference>
<gene>
    <name evidence="4" type="ORF">CF394_06700</name>
</gene>
<evidence type="ECO:0000313" key="5">
    <source>
        <dbReference type="Proteomes" id="UP000217065"/>
    </source>
</evidence>
<dbReference type="InterPro" id="IPR036465">
    <property type="entry name" value="vWFA_dom_sf"/>
</dbReference>
<dbReference type="InterPro" id="IPR024163">
    <property type="entry name" value="Aerotolerance_reg_N"/>
</dbReference>
<dbReference type="Pfam" id="PF13519">
    <property type="entry name" value="VWA_2"/>
    <property type="match status" value="1"/>
</dbReference>
<keyword evidence="1" id="KW-0472">Membrane</keyword>
<evidence type="ECO:0000313" key="4">
    <source>
        <dbReference type="EMBL" id="OZS78443.1"/>
    </source>
</evidence>
<evidence type="ECO:0008006" key="6">
    <source>
        <dbReference type="Google" id="ProtNLM"/>
    </source>
</evidence>
<dbReference type="OrthoDB" id="9780136at2"/>
<dbReference type="Gene3D" id="3.40.50.410">
    <property type="entry name" value="von Willebrand factor, type A domain"/>
    <property type="match status" value="1"/>
</dbReference>
<dbReference type="Proteomes" id="UP000217065">
    <property type="component" value="Unassembled WGS sequence"/>
</dbReference>
<dbReference type="PANTHER" id="PTHR37464:SF1">
    <property type="entry name" value="BLL2463 PROTEIN"/>
    <property type="match status" value="1"/>
</dbReference>
<dbReference type="SUPFAM" id="SSF53300">
    <property type="entry name" value="vWA-like"/>
    <property type="match status" value="1"/>
</dbReference>
<proteinExistence type="predicted"/>
<keyword evidence="5" id="KW-1185">Reference proteome</keyword>
<evidence type="ECO:0000259" key="2">
    <source>
        <dbReference type="Pfam" id="PF07584"/>
    </source>
</evidence>
<dbReference type="PANTHER" id="PTHR37464">
    <property type="entry name" value="BLL2463 PROTEIN"/>
    <property type="match status" value="1"/>
</dbReference>
<dbReference type="Pfam" id="PF07584">
    <property type="entry name" value="BatA"/>
    <property type="match status" value="1"/>
</dbReference>
<evidence type="ECO:0000259" key="3">
    <source>
        <dbReference type="Pfam" id="PF13519"/>
    </source>
</evidence>
<sequence length="582" mass="65232">MNFLQFANIWTLIFPVAVLLYYFFRKRYTPKTISSTLFWESFMNETKASPYFEKLQKNLLLLLQLLALLLFVFLLMKPYFPSSSSSNEDIWLVIDTSASMETKSGDTTWFEEQKARMQVIVNSNEGATFTIVTTGETPAFVVQNETNRQQLTSAIDSLDVTYEAEQLKKTFDFVKAGLPKEGASVYVLTDAASKDLVTFDQENVSWRVENRKETPQNIAIKQFGVSPSEDGTNAIVEIQNDTDEVATGSIDFVTLKDDVLATIDYEVAANERGIVSTVLPSDDSFFKAKLKEKDDYETDNEMTAILYRPVMQVAVDDAVHPTIQKALLAIGADVVTVPTEDLTLRPVGELLVTSDESLLEDADHPVLLIGREDKELQDVTGSIAQKANFSNYVDLSDVYVQSVYPSIEGATTIAAIDDKPFIQQLANGNMVVLADIDQTDWPLHPSYPLFLWAAMEQFSEDAETIGSYFPNDRVTLASRYNEWSIYSADESFIGDITPDGSMTVPTRPGFYQVTDGETSKVFAVSLEQHEKQLPTEKSFEIGSYQAGGEKEVQQSMLPIGLLIIFVLLLLEWEVQRRRGFTT</sequence>